<dbReference type="Gene3D" id="3.40.1120.10">
    <property type="entry name" value="Ribosomal protein l15e"/>
    <property type="match status" value="2"/>
</dbReference>
<name>A0A452TJ50_URSMA</name>
<comment type="function">
    <text evidence="4">Component of the large ribosomal subunit. The ribosome is a large ribonucleoprotein complex responsible for the synthesis of proteins in the cell.</text>
</comment>
<dbReference type="AlphaFoldDB" id="A0A452TJ50"/>
<evidence type="ECO:0000256" key="2">
    <source>
        <dbReference type="ARBA" id="ARBA00022980"/>
    </source>
</evidence>
<evidence type="ECO:0000256" key="3">
    <source>
        <dbReference type="ARBA" id="ARBA00023274"/>
    </source>
</evidence>
<evidence type="ECO:0000256" key="1">
    <source>
        <dbReference type="ARBA" id="ARBA00006857"/>
    </source>
</evidence>
<dbReference type="GO" id="GO:0003735">
    <property type="term" value="F:structural constituent of ribosome"/>
    <property type="evidence" value="ECO:0007669"/>
    <property type="project" value="InterPro"/>
</dbReference>
<comment type="subunit">
    <text evidence="5">Component of the large ribosomal subunit. Interacts with IFIT1 (via TPR repeats 1-4).</text>
</comment>
<dbReference type="PANTHER" id="PTHR11847">
    <property type="entry name" value="RIBOSOMAL PROTEIN L15"/>
    <property type="match status" value="1"/>
</dbReference>
<dbReference type="OMA" id="GRCESWH"/>
<dbReference type="SUPFAM" id="SSF54189">
    <property type="entry name" value="Ribosomal proteins S24e, L23 and L15e"/>
    <property type="match status" value="1"/>
</dbReference>
<keyword evidence="2 6" id="KW-0689">Ribosomal protein</keyword>
<evidence type="ECO:0000313" key="7">
    <source>
        <dbReference type="Ensembl" id="ENSUMAP00000007949"/>
    </source>
</evidence>
<dbReference type="SMART" id="SM01384">
    <property type="entry name" value="Ribosomal_L15e"/>
    <property type="match status" value="1"/>
</dbReference>
<keyword evidence="3 6" id="KW-0687">Ribonucleoprotein</keyword>
<dbReference type="GO" id="GO:0022625">
    <property type="term" value="C:cytosolic large ribosomal subunit"/>
    <property type="evidence" value="ECO:0007669"/>
    <property type="project" value="TreeGrafter"/>
</dbReference>
<sequence length="162" mass="19208">MGAERYSNRYIQELWRQKQSNVICSLLREHAVRTVSSLVHRLGHKAKPGYVIYQIRVCRGGCKHPVPKGVTHNKVLNYYWVGKDSTYKFFEVILIHSIKLSEEILTPNGSPNHTSTGRCEDQHLQVVRMWPWKGSQVPPHYWWFLHVAWRRRNALLQLYPYR</sequence>
<evidence type="ECO:0000256" key="4">
    <source>
        <dbReference type="ARBA" id="ARBA00034092"/>
    </source>
</evidence>
<dbReference type="GO" id="GO:0003723">
    <property type="term" value="F:RNA binding"/>
    <property type="evidence" value="ECO:0007669"/>
    <property type="project" value="TreeGrafter"/>
</dbReference>
<comment type="similarity">
    <text evidence="1 6">Belongs to the eukaryotic ribosomal protein eL15 family.</text>
</comment>
<dbReference type="GeneTree" id="ENSGT00910000144184"/>
<dbReference type="Ensembl" id="ENSUMAT00000009521.1">
    <property type="protein sequence ID" value="ENSUMAP00000007949.1"/>
    <property type="gene ID" value="ENSUMAG00000006104.1"/>
</dbReference>
<evidence type="ECO:0000256" key="5">
    <source>
        <dbReference type="ARBA" id="ARBA00046623"/>
    </source>
</evidence>
<reference evidence="7" key="1">
    <citation type="submission" date="2019-03" db="UniProtKB">
        <authorList>
            <consortium name="Ensembl"/>
        </authorList>
    </citation>
    <scope>IDENTIFICATION</scope>
</reference>
<accession>A0A452TJ50</accession>
<dbReference type="PANTHER" id="PTHR11847:SF27">
    <property type="entry name" value="LARGE RIBOSOMAL SUBUNIT PROTEIN EL15"/>
    <property type="match status" value="1"/>
</dbReference>
<dbReference type="InterPro" id="IPR012678">
    <property type="entry name" value="Ribosomal_uL23/eL15/eS24_sf"/>
</dbReference>
<dbReference type="Pfam" id="PF00827">
    <property type="entry name" value="Ribosomal_L15e"/>
    <property type="match status" value="1"/>
</dbReference>
<dbReference type="InterPro" id="IPR024794">
    <property type="entry name" value="Rbsml_eL15_core_dom_sf"/>
</dbReference>
<dbReference type="InterPro" id="IPR000439">
    <property type="entry name" value="Ribosomal_eL15"/>
</dbReference>
<proteinExistence type="inferred from homology"/>
<organism evidence="7">
    <name type="scientific">Ursus maritimus</name>
    <name type="common">Polar bear</name>
    <name type="synonym">Thalarctos maritimus</name>
    <dbReference type="NCBI Taxonomy" id="29073"/>
    <lineage>
        <taxon>Eukaryota</taxon>
        <taxon>Metazoa</taxon>
        <taxon>Chordata</taxon>
        <taxon>Craniata</taxon>
        <taxon>Vertebrata</taxon>
        <taxon>Euteleostomi</taxon>
        <taxon>Mammalia</taxon>
        <taxon>Eutheria</taxon>
        <taxon>Laurasiatheria</taxon>
        <taxon>Carnivora</taxon>
        <taxon>Caniformia</taxon>
        <taxon>Ursidae</taxon>
        <taxon>Ursus</taxon>
    </lineage>
</organism>
<protein>
    <recommendedName>
        <fullName evidence="6">Ribosomal protein L15</fullName>
    </recommendedName>
</protein>
<evidence type="ECO:0000256" key="6">
    <source>
        <dbReference type="RuleBase" id="RU000663"/>
    </source>
</evidence>
<dbReference type="GO" id="GO:0002181">
    <property type="term" value="P:cytoplasmic translation"/>
    <property type="evidence" value="ECO:0007669"/>
    <property type="project" value="TreeGrafter"/>
</dbReference>